<evidence type="ECO:0000313" key="2">
    <source>
        <dbReference type="Proteomes" id="UP000092177"/>
    </source>
</evidence>
<dbReference type="GeneID" id="28862688"/>
<dbReference type="VEuPathDB" id="FungiDB:CH63R_03606"/>
<dbReference type="RefSeq" id="XP_018159827.1">
    <property type="nucleotide sequence ID" value="XM_018298581.1"/>
</dbReference>
<dbReference type="KEGG" id="chig:CH63R_03606"/>
<evidence type="ECO:0000313" key="1">
    <source>
        <dbReference type="EMBL" id="OBR11310.1"/>
    </source>
</evidence>
<name>A0A1B7YH78_COLHI</name>
<comment type="caution">
    <text evidence="1">The sequence shown here is derived from an EMBL/GenBank/DDBJ whole genome shotgun (WGS) entry which is preliminary data.</text>
</comment>
<dbReference type="EMBL" id="LTAN01000003">
    <property type="protein sequence ID" value="OBR11310.1"/>
    <property type="molecule type" value="Genomic_DNA"/>
</dbReference>
<reference evidence="2" key="1">
    <citation type="journal article" date="2017" name="BMC Genomics">
        <title>Gapless genome assembly of Colletotrichum higginsianum reveals chromosome structure and association of transposable elements with secondary metabolite gene clusters.</title>
        <authorList>
            <person name="Dallery J.-F."/>
            <person name="Lapalu N."/>
            <person name="Zampounis A."/>
            <person name="Pigne S."/>
            <person name="Luyten I."/>
            <person name="Amselem J."/>
            <person name="Wittenberg A.H.J."/>
            <person name="Zhou S."/>
            <person name="de Queiroz M.V."/>
            <person name="Robin G.P."/>
            <person name="Auger A."/>
            <person name="Hainaut M."/>
            <person name="Henrissat B."/>
            <person name="Kim K.-T."/>
            <person name="Lee Y.-H."/>
            <person name="Lespinet O."/>
            <person name="Schwartz D.C."/>
            <person name="Thon M.R."/>
            <person name="O'Connell R.J."/>
        </authorList>
    </citation>
    <scope>NUCLEOTIDE SEQUENCE [LARGE SCALE GENOMIC DNA]</scope>
    <source>
        <strain evidence="2">IMI 349063</strain>
    </source>
</reference>
<protein>
    <submittedName>
        <fullName evidence="1">Uncharacterized protein</fullName>
    </submittedName>
</protein>
<accession>A0A1B7YH78</accession>
<keyword evidence="2" id="KW-1185">Reference proteome</keyword>
<dbReference type="AlphaFoldDB" id="A0A1B7YH78"/>
<dbReference type="Proteomes" id="UP000092177">
    <property type="component" value="Chromosome 3"/>
</dbReference>
<gene>
    <name evidence="1" type="ORF">CH63R_03606</name>
</gene>
<organism evidence="1 2">
    <name type="scientific">Colletotrichum higginsianum (strain IMI 349063)</name>
    <name type="common">Crucifer anthracnose fungus</name>
    <dbReference type="NCBI Taxonomy" id="759273"/>
    <lineage>
        <taxon>Eukaryota</taxon>
        <taxon>Fungi</taxon>
        <taxon>Dikarya</taxon>
        <taxon>Ascomycota</taxon>
        <taxon>Pezizomycotina</taxon>
        <taxon>Sordariomycetes</taxon>
        <taxon>Hypocreomycetidae</taxon>
        <taxon>Glomerellales</taxon>
        <taxon>Glomerellaceae</taxon>
        <taxon>Colletotrichum</taxon>
        <taxon>Colletotrichum destructivum species complex</taxon>
    </lineage>
</organism>
<sequence>MEESMKVSMEVSTAQAPMAGPGADWVPIGDVRWMTELLFPDLLPGRITTGSYEFLRVGLDCNGRMGVLFERSEGGV</sequence>
<proteinExistence type="predicted"/>